<feature type="transmembrane region" description="Helical" evidence="5">
    <location>
        <begin position="188"/>
        <end position="209"/>
    </location>
</feature>
<dbReference type="InterPro" id="IPR052241">
    <property type="entry name" value="SLC66/Scramblase_ANY1"/>
</dbReference>
<feature type="non-terminal residue" evidence="6">
    <location>
        <position position="211"/>
    </location>
</feature>
<evidence type="ECO:0000313" key="7">
    <source>
        <dbReference type="Proteomes" id="UP000193920"/>
    </source>
</evidence>
<keyword evidence="4 5" id="KW-0472">Membrane</keyword>
<name>A0A1Y2EZX5_9FUNG</name>
<keyword evidence="3 5" id="KW-1133">Transmembrane helix</keyword>
<dbReference type="EMBL" id="MCOG01000020">
    <property type="protein sequence ID" value="ORY77159.1"/>
    <property type="molecule type" value="Genomic_DNA"/>
</dbReference>
<evidence type="ECO:0000256" key="3">
    <source>
        <dbReference type="ARBA" id="ARBA00022989"/>
    </source>
</evidence>
<organism evidence="6 7">
    <name type="scientific">Neocallimastix californiae</name>
    <dbReference type="NCBI Taxonomy" id="1754190"/>
    <lineage>
        <taxon>Eukaryota</taxon>
        <taxon>Fungi</taxon>
        <taxon>Fungi incertae sedis</taxon>
        <taxon>Chytridiomycota</taxon>
        <taxon>Chytridiomycota incertae sedis</taxon>
        <taxon>Neocallimastigomycetes</taxon>
        <taxon>Neocallimastigales</taxon>
        <taxon>Neocallimastigaceae</taxon>
        <taxon>Neocallimastix</taxon>
    </lineage>
</organism>
<protein>
    <recommendedName>
        <fullName evidence="8">PQ-loop-domain-containing protein</fullName>
    </recommendedName>
</protein>
<evidence type="ECO:0008006" key="8">
    <source>
        <dbReference type="Google" id="ProtNLM"/>
    </source>
</evidence>
<comment type="caution">
    <text evidence="6">The sequence shown here is derived from an EMBL/GenBank/DDBJ whole genome shotgun (WGS) entry which is preliminary data.</text>
</comment>
<feature type="transmembrane region" description="Helical" evidence="5">
    <location>
        <begin position="37"/>
        <end position="57"/>
    </location>
</feature>
<evidence type="ECO:0000313" key="6">
    <source>
        <dbReference type="EMBL" id="ORY77159.1"/>
    </source>
</evidence>
<proteinExistence type="predicted"/>
<dbReference type="GO" id="GO:0042147">
    <property type="term" value="P:retrograde transport, endosome to Golgi"/>
    <property type="evidence" value="ECO:0007669"/>
    <property type="project" value="TreeGrafter"/>
</dbReference>
<comment type="subcellular location">
    <subcellularLocation>
        <location evidence="1">Membrane</location>
        <topology evidence="1">Multi-pass membrane protein</topology>
    </subcellularLocation>
</comment>
<reference evidence="6 7" key="1">
    <citation type="submission" date="2016-08" db="EMBL/GenBank/DDBJ databases">
        <title>A Parts List for Fungal Cellulosomes Revealed by Comparative Genomics.</title>
        <authorList>
            <consortium name="DOE Joint Genome Institute"/>
            <person name="Haitjema C.H."/>
            <person name="Gilmore S.P."/>
            <person name="Henske J.K."/>
            <person name="Solomon K.V."/>
            <person name="De Groot R."/>
            <person name="Kuo A."/>
            <person name="Mondo S.J."/>
            <person name="Salamov A.A."/>
            <person name="Labutti K."/>
            <person name="Zhao Z."/>
            <person name="Chiniquy J."/>
            <person name="Barry K."/>
            <person name="Brewer H.M."/>
            <person name="Purvine S.O."/>
            <person name="Wright A.T."/>
            <person name="Boxma B."/>
            <person name="Van Alen T."/>
            <person name="Hackstein J.H."/>
            <person name="Baker S.E."/>
            <person name="Grigoriev I.V."/>
            <person name="O'Malley M.A."/>
        </authorList>
    </citation>
    <scope>NUCLEOTIDE SEQUENCE [LARGE SCALE GENOMIC DNA]</scope>
    <source>
        <strain evidence="6 7">G1</strain>
    </source>
</reference>
<dbReference type="OrthoDB" id="292213at2759"/>
<sequence>MTIEKLIEHIAQISMVVFPVSPYFSQYLKLKHTNQGFSLHVCGGLMLSNIFKIFFWYCKRFDITILVQGITMFAVQLWLLAASKATIRIKRHFPYNDVEVLGLYFYLYVLSIQLIVLVACQFGWGRDPIYVETIGFSGVALEAAVPGFQVFRNFRNRSVKGFSELVLLVWFTGDICKIGYHLYFGNPIQFVLCGIVQVTFDLILFYQFYKY</sequence>
<dbReference type="GO" id="GO:0005802">
    <property type="term" value="C:trans-Golgi network"/>
    <property type="evidence" value="ECO:0007669"/>
    <property type="project" value="TreeGrafter"/>
</dbReference>
<dbReference type="GO" id="GO:0005829">
    <property type="term" value="C:cytosol"/>
    <property type="evidence" value="ECO:0007669"/>
    <property type="project" value="GOC"/>
</dbReference>
<dbReference type="GO" id="GO:0045332">
    <property type="term" value="P:phospholipid translocation"/>
    <property type="evidence" value="ECO:0007669"/>
    <property type="project" value="TreeGrafter"/>
</dbReference>
<evidence type="ECO:0000256" key="5">
    <source>
        <dbReference type="SAM" id="Phobius"/>
    </source>
</evidence>
<keyword evidence="2 5" id="KW-0812">Transmembrane</keyword>
<evidence type="ECO:0000256" key="4">
    <source>
        <dbReference type="ARBA" id="ARBA00023136"/>
    </source>
</evidence>
<keyword evidence="7" id="KW-1185">Reference proteome</keyword>
<feature type="transmembrane region" description="Helical" evidence="5">
    <location>
        <begin position="63"/>
        <end position="82"/>
    </location>
</feature>
<dbReference type="Proteomes" id="UP000193920">
    <property type="component" value="Unassembled WGS sequence"/>
</dbReference>
<dbReference type="Gene3D" id="1.20.1280.290">
    <property type="match status" value="1"/>
</dbReference>
<evidence type="ECO:0000256" key="1">
    <source>
        <dbReference type="ARBA" id="ARBA00004141"/>
    </source>
</evidence>
<dbReference type="STRING" id="1754190.A0A1Y2EZX5"/>
<dbReference type="PANTHER" id="PTHR14856">
    <property type="entry name" value="PQ-LOOP REPEAT-CONTAINING PROTEIN 1-LIKE PROTEIN"/>
    <property type="match status" value="1"/>
</dbReference>
<accession>A0A1Y2EZX5</accession>
<feature type="transmembrane region" description="Helical" evidence="5">
    <location>
        <begin position="103"/>
        <end position="124"/>
    </location>
</feature>
<dbReference type="GO" id="GO:0016020">
    <property type="term" value="C:membrane"/>
    <property type="evidence" value="ECO:0007669"/>
    <property type="project" value="UniProtKB-SubCell"/>
</dbReference>
<dbReference type="InterPro" id="IPR006603">
    <property type="entry name" value="PQ-loop_rpt"/>
</dbReference>
<dbReference type="GO" id="GO:0005768">
    <property type="term" value="C:endosome"/>
    <property type="evidence" value="ECO:0007669"/>
    <property type="project" value="TreeGrafter"/>
</dbReference>
<dbReference type="AlphaFoldDB" id="A0A1Y2EZX5"/>
<dbReference type="Pfam" id="PF04193">
    <property type="entry name" value="PQ-loop"/>
    <property type="match status" value="1"/>
</dbReference>
<gene>
    <name evidence="6" type="ORF">LY90DRAFT_399766</name>
</gene>
<dbReference type="PANTHER" id="PTHR14856:SF9">
    <property type="entry name" value="PQ-LOOP REPEAT-CONTAINING PROTEIN 1"/>
    <property type="match status" value="1"/>
</dbReference>
<feature type="transmembrane region" description="Helical" evidence="5">
    <location>
        <begin position="130"/>
        <end position="150"/>
    </location>
</feature>
<evidence type="ECO:0000256" key="2">
    <source>
        <dbReference type="ARBA" id="ARBA00022692"/>
    </source>
</evidence>